<dbReference type="SUPFAM" id="SSF52833">
    <property type="entry name" value="Thioredoxin-like"/>
    <property type="match status" value="1"/>
</dbReference>
<dbReference type="InterPro" id="IPR036249">
    <property type="entry name" value="Thioredoxin-like_sf"/>
</dbReference>
<dbReference type="RefSeq" id="WP_386670693.1">
    <property type="nucleotide sequence ID" value="NZ_JBHLTG010000004.1"/>
</dbReference>
<sequence length="221" mass="24437">MSTQTDSVAAGANAPVRIEVWSDYVCPFCVLEEPVLDQVREVYGDDVEIEWRAYELRPDPVPTLDPDGDYLHSIWARAVYPMADQRGMTLRLPPVQPRSRLAHEAERFAREAGHGDAMRRALFRAFFEDGRDIGRLEVLEDIAREVGLDADALRHALDEGTHAGAVVADRRMAEEIGIHGVPAMLVARDGAPLSEAVLVSGAQPFETLRKAIETARDPSPD</sequence>
<dbReference type="CDD" id="cd03024">
    <property type="entry name" value="DsbA_FrnE"/>
    <property type="match status" value="1"/>
</dbReference>
<proteinExistence type="predicted"/>
<evidence type="ECO:0000313" key="2">
    <source>
        <dbReference type="EMBL" id="MFC0679689.1"/>
    </source>
</evidence>
<reference evidence="2 3" key="1">
    <citation type="submission" date="2024-09" db="EMBL/GenBank/DDBJ databases">
        <authorList>
            <person name="Sun Q."/>
            <person name="Mori K."/>
        </authorList>
    </citation>
    <scope>NUCLEOTIDE SEQUENCE [LARGE SCALE GENOMIC DNA]</scope>
    <source>
        <strain evidence="2 3">KCTC 23076</strain>
    </source>
</reference>
<evidence type="ECO:0000259" key="1">
    <source>
        <dbReference type="Pfam" id="PF01323"/>
    </source>
</evidence>
<feature type="domain" description="DSBA-like thioredoxin" evidence="1">
    <location>
        <begin position="18"/>
        <end position="212"/>
    </location>
</feature>
<comment type="caution">
    <text evidence="2">The sequence shown here is derived from an EMBL/GenBank/DDBJ whole genome shotgun (WGS) entry which is preliminary data.</text>
</comment>
<protein>
    <submittedName>
        <fullName evidence="2">DsbA family protein</fullName>
    </submittedName>
</protein>
<gene>
    <name evidence="2" type="ORF">ACFFGH_17765</name>
</gene>
<dbReference type="EMBL" id="JBHLTG010000004">
    <property type="protein sequence ID" value="MFC0679689.1"/>
    <property type="molecule type" value="Genomic_DNA"/>
</dbReference>
<dbReference type="PANTHER" id="PTHR13887">
    <property type="entry name" value="GLUTATHIONE S-TRANSFERASE KAPPA"/>
    <property type="match status" value="1"/>
</dbReference>
<accession>A0ABV6RSX4</accession>
<dbReference type="PANTHER" id="PTHR13887:SF41">
    <property type="entry name" value="THIOREDOXIN SUPERFAMILY PROTEIN"/>
    <property type="match status" value="1"/>
</dbReference>
<evidence type="ECO:0000313" key="3">
    <source>
        <dbReference type="Proteomes" id="UP001589896"/>
    </source>
</evidence>
<organism evidence="2 3">
    <name type="scientific">Lysobacter korlensis</name>
    <dbReference type="NCBI Taxonomy" id="553636"/>
    <lineage>
        <taxon>Bacteria</taxon>
        <taxon>Pseudomonadati</taxon>
        <taxon>Pseudomonadota</taxon>
        <taxon>Gammaproteobacteria</taxon>
        <taxon>Lysobacterales</taxon>
        <taxon>Lysobacteraceae</taxon>
        <taxon>Lysobacter</taxon>
    </lineage>
</organism>
<dbReference type="Gene3D" id="3.40.30.10">
    <property type="entry name" value="Glutaredoxin"/>
    <property type="match status" value="1"/>
</dbReference>
<dbReference type="InterPro" id="IPR001853">
    <property type="entry name" value="DSBA-like_thioredoxin_dom"/>
</dbReference>
<dbReference type="Pfam" id="PF01323">
    <property type="entry name" value="DSBA"/>
    <property type="match status" value="1"/>
</dbReference>
<dbReference type="Proteomes" id="UP001589896">
    <property type="component" value="Unassembled WGS sequence"/>
</dbReference>
<keyword evidence="3" id="KW-1185">Reference proteome</keyword>
<name>A0ABV6RSX4_9GAMM</name>